<feature type="domain" description="NUP210 C-terminal Ig-like" evidence="10">
    <location>
        <begin position="1537"/>
        <end position="1654"/>
    </location>
</feature>
<feature type="domain" description="NUP210 Ig-like" evidence="11">
    <location>
        <begin position="1336"/>
        <end position="1433"/>
    </location>
</feature>
<evidence type="ECO:0000256" key="1">
    <source>
        <dbReference type="ARBA" id="ARBA00004590"/>
    </source>
</evidence>
<sequence length="1871" mass="212292">MVFHQPTAVDQYKMGWLEYLFVLVFVHFTSAAIRMSQPKILLPYHPRIETNFTLEATDGCFLWSSSRPDLVRIEPVEPFAIKNGEKCSLHANIIAHTKQSLRSSATVYARDVLTGQSVRCDVIIDKIQTIEIVYTTTRLYLEDAPELFKLRAHDQHGSTFSSIEHFPYEWRLLNAAIVDDRSVKKSTSGALDATKVIRILRLTDSSYEMSETVRNLESHGSLSYEILLEGLRTGSAFVQAEIIDSDLYHGIRTKPVRLSVSANVQFHPSTDVYLLPYSRLPFRLYQIKRHESTDITDLPSTRILYEVKLLNNDAGTLDDRTLVFTATDHADEQSRVELIDRNMKAIDNDTYEPTSLMIRIVNIGYLSAITNSTRPWIFQVGTNYLVTVEIFDVNGRKIYPTDNLDLSASIPNELHKTCLQLKSLYQNGTQYVLRPNCQGRFELEFRLNGVKNNDIIEMPITASSKQWFEVYLPLSARPKRVLLPEKTTTKEMKTPSCPIKVLGGSGDYTFTSRDTNVVTVSPTGDLMEQTSLNTTTVDIFDQKSPELNATVSVQVVQPDEFHLFPCPVETDLNSILYLPIQLFYKKQTLTCCSHLDFDVFIDNNIFQYQGIIPSDEHTNQSCALLVFKPLKIGVTNIRVNLKKFNLQQSIHLTSYEHLQINRQRLLLTTKSQYTLQLSQGPIHSHDQESIKYEISPSDSHVQFTQDSSNPNLLHITCLKSIQNGHFEISKQNSITKQNLCPIKSTVAIDITCQSNIHSLALEPVLDSQCPLTTRDYVVTYFDEVLPVKVLAYDENQIPFDNFTSLKLDCSIKSHKNLADLHVQNPLEIIPKHKSGKILLKCSVDKIEQQLEIEFISDIQLPNPIKLIYINESLSPLEISSGSGYFKFQTNELTTNPLIHLLMSEDSSRLVYIKPLNYGRTTLMIIDQCLPSSRKQLDVIVADLGHLKISGRSRLELNTTTLIYIQAMDIDGNLFNLTNIYDMINIQLEQSQKPEILFIEYEPKSNRDHYTLAYRIHTLDIGRTNVKFSALNVKSTSIEFEVYPKLRIEPRELNVLPLSTIQFRIIGGSQLPGTTIEWSTNDTKIVDLESSNIFKTKQIGHAVVQAKSVGIDPLLGQSVVYGEDSCSVYVVQIHSIRLHTPTVEVLPNKYVPLTVFSYDDRKQPIVVTDVFLHSLIFTWSLSNTHLAQIRPIIGNISSYTRAFVTNMETLRTGHVNIDVRLTTNSKSLTKLLFKSSHELSSSAALTVLESFYVNHFDETRTILLGPNSRLNLYHIPNDVTLELSSTSKHIQYESDTKTLISDQTSYDEAVLYMKYRGTKRDKKSVSSSIVGAYLVQVKPIHYLLLQSYLPQETSALFSSIPVDYKLPLTVTYHDELGRRFDATSVLLQTFSYRSDMISSNSNNTQNYEIISLKNGSNVLVFDGGLEHLRAYLPVQSNSGFLLPKTSVSPLKQTYYINDIVCFESNLYNDESGRDRWTGDDGMYVDSKYGIAQMIMDGERHLHLKIDGQTITSERFQVQVPNDMKLYKGTNDFLYDGEEGKVYSYPVIFGASSTTNLHGSCHREGLEHAQSNRVLRPTYECHLDFVNNTSTQPKASALFKTQAVFDLDLMSWACQIISKSAHDSSTYDDSLRLIVQTPYQTASNELIIPYQPRFKLSSLSSIYLSEEHPFNSIHVSTLPNNEKYLQLESSDPSIVRVKKNATDPFLYDIELRHGAKTNTQNPIYVNIKNTLTGQTQRIPIKVQKRFIDNPIGRILASLLLCASLALIVYGLANRKPPVTTTPPVITKPVSSSPRVLHSPPTPKRHLLFDEHHASPFDTPTTIQHQDQPVVRLYSAQDVRSRSIANTPRSAISNMTLPITDDRDIRARYQRLYE</sequence>
<feature type="domain" description="NUP210 Ig-like" evidence="12">
    <location>
        <begin position="33"/>
        <end position="125"/>
    </location>
</feature>
<keyword evidence="8" id="KW-0539">Nucleus</keyword>
<feature type="transmembrane region" description="Helical" evidence="9">
    <location>
        <begin position="16"/>
        <end position="33"/>
    </location>
</feature>
<dbReference type="Pfam" id="PF22969">
    <property type="entry name" value="Ig_NUP210_2nd"/>
    <property type="match status" value="1"/>
</dbReference>
<evidence type="ECO:0000259" key="12">
    <source>
        <dbReference type="Pfam" id="PF22967"/>
    </source>
</evidence>
<dbReference type="Pfam" id="PF22957">
    <property type="entry name" value="NUP210_Ig"/>
    <property type="match status" value="1"/>
</dbReference>
<dbReference type="InterPro" id="IPR008964">
    <property type="entry name" value="Invasin/intimin_cell_adhesion"/>
</dbReference>
<feature type="domain" description="NUP210 Ig-like" evidence="13">
    <location>
        <begin position="135"/>
        <end position="246"/>
    </location>
</feature>
<dbReference type="Pfam" id="PF26181">
    <property type="entry name" value="Ig_NUP210_13th"/>
    <property type="match status" value="1"/>
</dbReference>
<accession>A0A814GFF7</accession>
<dbReference type="GO" id="GO:0031965">
    <property type="term" value="C:nuclear membrane"/>
    <property type="evidence" value="ECO:0007669"/>
    <property type="project" value="UniProtKB-SubCell"/>
</dbReference>
<dbReference type="InterPro" id="IPR056898">
    <property type="entry name" value="Ig_NUP210_6th"/>
</dbReference>
<keyword evidence="4" id="KW-0732">Signal</keyword>
<feature type="transmembrane region" description="Helical" evidence="9">
    <location>
        <begin position="1749"/>
        <end position="1770"/>
    </location>
</feature>
<dbReference type="Pfam" id="PF24935">
    <property type="entry name" value="Ig_NUP210_6th"/>
    <property type="match status" value="1"/>
</dbReference>
<feature type="domain" description="NUP210 Ig-like" evidence="14">
    <location>
        <begin position="563"/>
        <end position="641"/>
    </location>
</feature>
<dbReference type="PANTHER" id="PTHR23019">
    <property type="entry name" value="NUCLEAR PORE MEMBRANE GLYCOPROTEIN GP210-RELATED"/>
    <property type="match status" value="1"/>
</dbReference>
<dbReference type="GO" id="GO:0005643">
    <property type="term" value="C:nuclear pore"/>
    <property type="evidence" value="ECO:0007669"/>
    <property type="project" value="TreeGrafter"/>
</dbReference>
<evidence type="ECO:0000259" key="16">
    <source>
        <dbReference type="Pfam" id="PF26181"/>
    </source>
</evidence>
<proteinExistence type="inferred from homology"/>
<dbReference type="InterPro" id="IPR058779">
    <property type="entry name" value="Ig_NUP210_13th"/>
</dbReference>
<evidence type="ECO:0000259" key="13">
    <source>
        <dbReference type="Pfam" id="PF22969"/>
    </source>
</evidence>
<evidence type="ECO:0000256" key="5">
    <source>
        <dbReference type="ARBA" id="ARBA00022989"/>
    </source>
</evidence>
<name>A0A814GFF7_ADIRI</name>
<dbReference type="EMBL" id="CAJNOJ010000060">
    <property type="protein sequence ID" value="CAF0995664.1"/>
    <property type="molecule type" value="Genomic_DNA"/>
</dbReference>
<dbReference type="Proteomes" id="UP000663852">
    <property type="component" value="Unassembled WGS sequence"/>
</dbReference>
<comment type="subcellular location">
    <subcellularLocation>
        <location evidence="1">Nucleus membrane</location>
        <topology evidence="1">Single-pass membrane protein</topology>
    </subcellularLocation>
</comment>
<feature type="domain" description="NUP210 fourth Ig-like" evidence="15">
    <location>
        <begin position="375"/>
        <end position="453"/>
    </location>
</feature>
<evidence type="ECO:0000259" key="15">
    <source>
        <dbReference type="Pfam" id="PF24991"/>
    </source>
</evidence>
<dbReference type="InterPro" id="IPR056897">
    <property type="entry name" value="Ig_NUP210_4th"/>
</dbReference>
<evidence type="ECO:0000256" key="6">
    <source>
        <dbReference type="ARBA" id="ARBA00023136"/>
    </source>
</evidence>
<protein>
    <recommendedName>
        <fullName evidence="19">Nuclear pore membrane glycoprotein 210</fullName>
    </recommendedName>
</protein>
<feature type="domain" description="NUP210 Ig-like" evidence="16">
    <location>
        <begin position="1132"/>
        <end position="1245"/>
    </location>
</feature>
<evidence type="ECO:0000313" key="17">
    <source>
        <dbReference type="EMBL" id="CAF0995664.1"/>
    </source>
</evidence>
<evidence type="ECO:0000256" key="7">
    <source>
        <dbReference type="ARBA" id="ARBA00023180"/>
    </source>
</evidence>
<evidence type="ECO:0000256" key="2">
    <source>
        <dbReference type="ARBA" id="ARBA00007313"/>
    </source>
</evidence>
<evidence type="ECO:0000259" key="11">
    <source>
        <dbReference type="Pfam" id="PF22959"/>
    </source>
</evidence>
<dbReference type="InterPro" id="IPR045197">
    <property type="entry name" value="NUP210-like"/>
</dbReference>
<gene>
    <name evidence="17" type="ORF">EDS130_LOCUS14620</name>
</gene>
<organism evidence="17 18">
    <name type="scientific">Adineta ricciae</name>
    <name type="common">Rotifer</name>
    <dbReference type="NCBI Taxonomy" id="249248"/>
    <lineage>
        <taxon>Eukaryota</taxon>
        <taxon>Metazoa</taxon>
        <taxon>Spiralia</taxon>
        <taxon>Gnathifera</taxon>
        <taxon>Rotifera</taxon>
        <taxon>Eurotatoria</taxon>
        <taxon>Bdelloidea</taxon>
        <taxon>Adinetida</taxon>
        <taxon>Adinetidae</taxon>
        <taxon>Adineta</taxon>
    </lineage>
</organism>
<comment type="caution">
    <text evidence="17">The sequence shown here is derived from an EMBL/GenBank/DDBJ whole genome shotgun (WGS) entry which is preliminary data.</text>
</comment>
<dbReference type="InterPro" id="IPR055094">
    <property type="entry name" value="NUP210_Ig15"/>
</dbReference>
<keyword evidence="7" id="KW-0325">Glycoprotein</keyword>
<keyword evidence="3 9" id="KW-0812">Transmembrane</keyword>
<evidence type="ECO:0000256" key="8">
    <source>
        <dbReference type="ARBA" id="ARBA00023242"/>
    </source>
</evidence>
<dbReference type="Pfam" id="PF22959">
    <property type="entry name" value="Ig_NUP210_15th"/>
    <property type="match status" value="1"/>
</dbReference>
<dbReference type="PANTHER" id="PTHR23019:SF0">
    <property type="entry name" value="NUCLEAR PORE MEMBRANE GLYCOPROTEIN 210"/>
    <property type="match status" value="1"/>
</dbReference>
<keyword evidence="6 9" id="KW-0472">Membrane</keyword>
<evidence type="ECO:0000256" key="9">
    <source>
        <dbReference type="SAM" id="Phobius"/>
    </source>
</evidence>
<dbReference type="InterPro" id="IPR055095">
    <property type="entry name" value="NUP210_Ig_C"/>
</dbReference>
<evidence type="ECO:0008006" key="19">
    <source>
        <dbReference type="Google" id="ProtNLM"/>
    </source>
</evidence>
<dbReference type="InterPro" id="IPR055096">
    <property type="entry name" value="Ig_NUP210_1st"/>
</dbReference>
<evidence type="ECO:0000256" key="4">
    <source>
        <dbReference type="ARBA" id="ARBA00022729"/>
    </source>
</evidence>
<evidence type="ECO:0000256" key="3">
    <source>
        <dbReference type="ARBA" id="ARBA00022692"/>
    </source>
</evidence>
<dbReference type="SUPFAM" id="SSF49373">
    <property type="entry name" value="Invasin/intimin cell-adhesion fragments"/>
    <property type="match status" value="1"/>
</dbReference>
<keyword evidence="5 9" id="KW-1133">Transmembrane helix</keyword>
<dbReference type="Pfam" id="PF26182">
    <property type="entry name" value="Ig_NUP210_5th"/>
    <property type="match status" value="1"/>
</dbReference>
<evidence type="ECO:0000259" key="10">
    <source>
        <dbReference type="Pfam" id="PF22957"/>
    </source>
</evidence>
<dbReference type="OrthoDB" id="361283at2759"/>
<evidence type="ECO:0000259" key="14">
    <source>
        <dbReference type="Pfam" id="PF24935"/>
    </source>
</evidence>
<dbReference type="Pfam" id="PF24991">
    <property type="entry name" value="Ig_NUP210_4th"/>
    <property type="match status" value="1"/>
</dbReference>
<reference evidence="17" key="1">
    <citation type="submission" date="2021-02" db="EMBL/GenBank/DDBJ databases">
        <authorList>
            <person name="Nowell W R."/>
        </authorList>
    </citation>
    <scope>NUCLEOTIDE SEQUENCE</scope>
</reference>
<dbReference type="InterPro" id="IPR055097">
    <property type="entry name" value="Ig_NUP210_2nd"/>
</dbReference>
<evidence type="ECO:0000313" key="18">
    <source>
        <dbReference type="Proteomes" id="UP000663852"/>
    </source>
</evidence>
<comment type="similarity">
    <text evidence="2">Belongs to the NUP210 family.</text>
</comment>
<dbReference type="Pfam" id="PF22967">
    <property type="entry name" value="Ig_NUP210_1st"/>
    <property type="match status" value="1"/>
</dbReference>